<dbReference type="InterPro" id="IPR002525">
    <property type="entry name" value="Transp_IS110-like_N"/>
</dbReference>
<sequence length="280" mass="31526">MMDQIYTGVDVAKAWLDIYHPTRGAKRIENTLPSVRNFARSAARERVWVIFEASGGYDRMLRDGLEAARISFSRVHPCQARDFARAIGVIGKTDRVDALMLTAFGQRMQPPQTPPGSPTRQPLLAKITRRRQLVEMRKQEVTRLQQTIDSEARSDIKTLILLLERRIEKVEARIAEIIQSSPEPAETDRRLQPVPGVGTIVATTLIAELPEIAQQIAERSRLSLALRQFPETVDSVTENGSSEEEGQPSGPPSISPPCMHHDIRRRSERSERSCKTQKSQ</sequence>
<feature type="region of interest" description="Disordered" evidence="1">
    <location>
        <begin position="233"/>
        <end position="280"/>
    </location>
</feature>
<accession>A0A443KEW2</accession>
<proteinExistence type="predicted"/>
<dbReference type="Proteomes" id="UP000284451">
    <property type="component" value="Unassembled WGS sequence"/>
</dbReference>
<feature type="domain" description="Transposase IS110-like N-terminal" evidence="2">
    <location>
        <begin position="25"/>
        <end position="149"/>
    </location>
</feature>
<evidence type="ECO:0000313" key="3">
    <source>
        <dbReference type="EMBL" id="RWR31235.1"/>
    </source>
</evidence>
<dbReference type="GO" id="GO:0006313">
    <property type="term" value="P:DNA transposition"/>
    <property type="evidence" value="ECO:0007669"/>
    <property type="project" value="InterPro"/>
</dbReference>
<organism evidence="3 4">
    <name type="scientific">Paenirhodobacter populi</name>
    <dbReference type="NCBI Taxonomy" id="2306993"/>
    <lineage>
        <taxon>Bacteria</taxon>
        <taxon>Pseudomonadati</taxon>
        <taxon>Pseudomonadota</taxon>
        <taxon>Alphaproteobacteria</taxon>
        <taxon>Rhodobacterales</taxon>
        <taxon>Rhodobacter group</taxon>
        <taxon>Paenirhodobacter</taxon>
    </lineage>
</organism>
<reference evidence="3 4" key="1">
    <citation type="submission" date="2019-01" db="EMBL/GenBank/DDBJ databases">
        <title>Sinorhodobacter populi sp. nov. isolated from the symptomatic bark tissue of Populus euramericana canker.</title>
        <authorList>
            <person name="Xu G."/>
        </authorList>
    </citation>
    <scope>NUCLEOTIDE SEQUENCE [LARGE SCALE GENOMIC DNA]</scope>
    <source>
        <strain evidence="3 4">07D10-4-3</strain>
    </source>
</reference>
<dbReference type="GO" id="GO:0003677">
    <property type="term" value="F:DNA binding"/>
    <property type="evidence" value="ECO:0007669"/>
    <property type="project" value="InterPro"/>
</dbReference>
<evidence type="ECO:0000256" key="1">
    <source>
        <dbReference type="SAM" id="MobiDB-lite"/>
    </source>
</evidence>
<dbReference type="PANTHER" id="PTHR33055">
    <property type="entry name" value="TRANSPOSASE FOR INSERTION SEQUENCE ELEMENT IS1111A"/>
    <property type="match status" value="1"/>
</dbReference>
<gene>
    <name evidence="3" type="ORF">D2T29_10940</name>
</gene>
<reference evidence="3 4" key="2">
    <citation type="submission" date="2019-01" db="EMBL/GenBank/DDBJ databases">
        <authorList>
            <person name="Li Y."/>
        </authorList>
    </citation>
    <scope>NUCLEOTIDE SEQUENCE [LARGE SCALE GENOMIC DNA]</scope>
    <source>
        <strain evidence="3 4">07D10-4-3</strain>
    </source>
</reference>
<evidence type="ECO:0000313" key="4">
    <source>
        <dbReference type="Proteomes" id="UP000284451"/>
    </source>
</evidence>
<dbReference type="AlphaFoldDB" id="A0A443KEW2"/>
<protein>
    <submittedName>
        <fullName evidence="3">Transposase</fullName>
    </submittedName>
</protein>
<dbReference type="Pfam" id="PF01548">
    <property type="entry name" value="DEDD_Tnp_IS110"/>
    <property type="match status" value="1"/>
</dbReference>
<dbReference type="EMBL" id="SAUY01000012">
    <property type="protein sequence ID" value="RWR31235.1"/>
    <property type="molecule type" value="Genomic_DNA"/>
</dbReference>
<dbReference type="GO" id="GO:0004803">
    <property type="term" value="F:transposase activity"/>
    <property type="evidence" value="ECO:0007669"/>
    <property type="project" value="InterPro"/>
</dbReference>
<evidence type="ECO:0000259" key="2">
    <source>
        <dbReference type="Pfam" id="PF01548"/>
    </source>
</evidence>
<name>A0A443KEW2_9RHOB</name>
<comment type="caution">
    <text evidence="3">The sequence shown here is derived from an EMBL/GenBank/DDBJ whole genome shotgun (WGS) entry which is preliminary data.</text>
</comment>
<dbReference type="InterPro" id="IPR047650">
    <property type="entry name" value="Transpos_IS110"/>
</dbReference>
<dbReference type="PANTHER" id="PTHR33055:SF13">
    <property type="entry name" value="TRANSPOSASE"/>
    <property type="match status" value="1"/>
</dbReference>